<protein>
    <submittedName>
        <fullName evidence="1">Uncharacterized protein</fullName>
    </submittedName>
</protein>
<proteinExistence type="predicted"/>
<keyword evidence="2" id="KW-1185">Reference proteome</keyword>
<sequence length="157" mass="17857">MSTYRARSPNARIQPTPGAPHIDVISTRNNSTTMPGIKDALEQIRKLKPDEKLVYTTIAKNHGVSCTTLLRAHRRVQVPQHVANHNQRKLSDQQEADLVRYIEELTARRLPPTRDMVQNFASAVVSDRCSNSWVTRFLNRHSDQLTAQWTTGMDSNL</sequence>
<accession>A0ACB6RSH5</accession>
<name>A0ACB6RSH5_9PLEO</name>
<organism evidence="1 2">
    <name type="scientific">Macroventuria anomochaeta</name>
    <dbReference type="NCBI Taxonomy" id="301207"/>
    <lineage>
        <taxon>Eukaryota</taxon>
        <taxon>Fungi</taxon>
        <taxon>Dikarya</taxon>
        <taxon>Ascomycota</taxon>
        <taxon>Pezizomycotina</taxon>
        <taxon>Dothideomycetes</taxon>
        <taxon>Pleosporomycetidae</taxon>
        <taxon>Pleosporales</taxon>
        <taxon>Pleosporineae</taxon>
        <taxon>Didymellaceae</taxon>
        <taxon>Macroventuria</taxon>
    </lineage>
</organism>
<comment type="caution">
    <text evidence="1">The sequence shown here is derived from an EMBL/GenBank/DDBJ whole genome shotgun (WGS) entry which is preliminary data.</text>
</comment>
<dbReference type="Proteomes" id="UP000799754">
    <property type="component" value="Unassembled WGS sequence"/>
</dbReference>
<evidence type="ECO:0000313" key="1">
    <source>
        <dbReference type="EMBL" id="KAF2624935.1"/>
    </source>
</evidence>
<reference evidence="1" key="1">
    <citation type="journal article" date="2020" name="Stud. Mycol.">
        <title>101 Dothideomycetes genomes: a test case for predicting lifestyles and emergence of pathogens.</title>
        <authorList>
            <person name="Haridas S."/>
            <person name="Albert R."/>
            <person name="Binder M."/>
            <person name="Bloem J."/>
            <person name="Labutti K."/>
            <person name="Salamov A."/>
            <person name="Andreopoulos B."/>
            <person name="Baker S."/>
            <person name="Barry K."/>
            <person name="Bills G."/>
            <person name="Bluhm B."/>
            <person name="Cannon C."/>
            <person name="Castanera R."/>
            <person name="Culley D."/>
            <person name="Daum C."/>
            <person name="Ezra D."/>
            <person name="Gonzalez J."/>
            <person name="Henrissat B."/>
            <person name="Kuo A."/>
            <person name="Liang C."/>
            <person name="Lipzen A."/>
            <person name="Lutzoni F."/>
            <person name="Magnuson J."/>
            <person name="Mondo S."/>
            <person name="Nolan M."/>
            <person name="Ohm R."/>
            <person name="Pangilinan J."/>
            <person name="Park H.-J."/>
            <person name="Ramirez L."/>
            <person name="Alfaro M."/>
            <person name="Sun H."/>
            <person name="Tritt A."/>
            <person name="Yoshinaga Y."/>
            <person name="Zwiers L.-H."/>
            <person name="Turgeon B."/>
            <person name="Goodwin S."/>
            <person name="Spatafora J."/>
            <person name="Crous P."/>
            <person name="Grigoriev I."/>
        </authorList>
    </citation>
    <scope>NUCLEOTIDE SEQUENCE</scope>
    <source>
        <strain evidence="1">CBS 525.71</strain>
    </source>
</reference>
<gene>
    <name evidence="1" type="ORF">BU25DRAFT_413109</name>
</gene>
<dbReference type="EMBL" id="MU006728">
    <property type="protein sequence ID" value="KAF2624935.1"/>
    <property type="molecule type" value="Genomic_DNA"/>
</dbReference>
<evidence type="ECO:0000313" key="2">
    <source>
        <dbReference type="Proteomes" id="UP000799754"/>
    </source>
</evidence>